<dbReference type="EMBL" id="LUKE01000006">
    <property type="protein sequence ID" value="KYG61503.1"/>
    <property type="molecule type" value="Genomic_DNA"/>
</dbReference>
<reference evidence="3 4" key="1">
    <citation type="submission" date="2016-03" db="EMBL/GenBank/DDBJ databases">
        <authorList>
            <person name="Ploux O."/>
        </authorList>
    </citation>
    <scope>NUCLEOTIDE SEQUENCE [LARGE SCALE GENOMIC DNA]</scope>
    <source>
        <strain evidence="3 4">R0</strain>
    </source>
</reference>
<dbReference type="AlphaFoldDB" id="A0A150WEZ8"/>
<evidence type="ECO:0000313" key="4">
    <source>
        <dbReference type="Proteomes" id="UP000075320"/>
    </source>
</evidence>
<proteinExistence type="predicted"/>
<keyword evidence="4" id="KW-1185">Reference proteome</keyword>
<dbReference type="InterPro" id="IPR025641">
    <property type="entry name" value="DUF4340"/>
</dbReference>
<protein>
    <recommendedName>
        <fullName evidence="2">DUF4340 domain-containing protein</fullName>
    </recommendedName>
</protein>
<evidence type="ECO:0000259" key="2">
    <source>
        <dbReference type="Pfam" id="PF14238"/>
    </source>
</evidence>
<dbReference type="RefSeq" id="WP_061836585.1">
    <property type="nucleotide sequence ID" value="NZ_LUKE01000006.1"/>
</dbReference>
<dbReference type="Proteomes" id="UP000075320">
    <property type="component" value="Unassembled WGS sequence"/>
</dbReference>
<evidence type="ECO:0000256" key="1">
    <source>
        <dbReference type="SAM" id="MobiDB-lite"/>
    </source>
</evidence>
<comment type="caution">
    <text evidence="3">The sequence shown here is derived from an EMBL/GenBank/DDBJ whole genome shotgun (WGS) entry which is preliminary data.</text>
</comment>
<dbReference type="OrthoDB" id="5289639at2"/>
<organism evidence="3 4">
    <name type="scientific">Bdellovibrio bacteriovorus</name>
    <dbReference type="NCBI Taxonomy" id="959"/>
    <lineage>
        <taxon>Bacteria</taxon>
        <taxon>Pseudomonadati</taxon>
        <taxon>Bdellovibrionota</taxon>
        <taxon>Bdellovibrionia</taxon>
        <taxon>Bdellovibrionales</taxon>
        <taxon>Pseudobdellovibrionaceae</taxon>
        <taxon>Bdellovibrio</taxon>
    </lineage>
</organism>
<feature type="region of interest" description="Disordered" evidence="1">
    <location>
        <begin position="302"/>
        <end position="322"/>
    </location>
</feature>
<dbReference type="Pfam" id="PF14238">
    <property type="entry name" value="DUF4340"/>
    <property type="match status" value="1"/>
</dbReference>
<name>A0A150WEZ8_BDEBC</name>
<accession>A0A150WEZ8</accession>
<feature type="domain" description="DUF4340" evidence="2">
    <location>
        <begin position="69"/>
        <end position="241"/>
    </location>
</feature>
<evidence type="ECO:0000313" key="3">
    <source>
        <dbReference type="EMBL" id="KYG61503.1"/>
    </source>
</evidence>
<sequence>MKLKGRTILVLCLLVFGGYAAFDHFQGKLQEDKKMQDSRLMTLNFEQVNEVLIEKGDQKTELKRDVDGWRMEVPLKDSADSEAVDDLVKQAFTESIVEVVKEGEGIDWKLYGLDAPLGTITFKTTDGKQNRYEVSSITNFEDNAFLRRDGENRVLLVNSIWQARTGKAAMEFRDRRLLRHKIASVDEIKLQNAKGLVHLKRQEGVWVIPGKSDFKVDQNQVRSVLTAIADAKAAEILSDPKKGPAVKELFTLNLVLDAKPWAAKVGQAADKKIFAKVTEPDFLMKMEPGAVDNFIEMTIEQFKEKPPEKPQFETEKTQKKEN</sequence>
<gene>
    <name evidence="3" type="ORF">AZI86_17495</name>
</gene>